<proteinExistence type="predicted"/>
<reference evidence="1" key="2">
    <citation type="submission" date="2020-09" db="EMBL/GenBank/DDBJ databases">
        <authorList>
            <person name="Sun Q."/>
            <person name="Zhou Y."/>
        </authorList>
    </citation>
    <scope>NUCLEOTIDE SEQUENCE</scope>
    <source>
        <strain evidence="1">CGMCC 1.15958</strain>
    </source>
</reference>
<dbReference type="PANTHER" id="PTHR34301">
    <property type="entry name" value="DNA-BINDING PROTEIN-RELATED"/>
    <property type="match status" value="1"/>
</dbReference>
<gene>
    <name evidence="1" type="ORF">GCM10011514_26350</name>
</gene>
<sequence>MSDRKLKYLFNPDQKDPKTLKAEFVVRTAIFEQIFADIQEDTMQNPPQHYMLLGQRGMGKTTMLLRLKYAVLDDEKLSKWLLPILFNEEQYSMPDLASFFEHIAKLLAEDHPAYESLLEEMRKHEFEADYDQKAFEVLVEYLKKNEQKIIVFHDNFGQFLEKIGKTATHRLRNILMNSPYIRLIGASATLLEHTFDYKEPFFDFFYQIRLKGMTADETILLFEKLAENEGKAEYFAEILKTERPRIEVMRKLSGGVIRTMVMLFDVFIDNEKQDSFKDLEAILDRVTPLYKHRMDDLKPQQQLIVDAVARAWDAVTVSEIAELARSERQGLKTNQISAQLKQLVDNQVIEIEPRTTGRTHLYRLQERFFNIWYLMRYSTRQDKQRVIWLVRFLEGWCNTKDLKQLFERFDNNLEKGTYELSTVFDRALAYSMVENDEVLGEKIRVLSNAIFYLLEKQGNESDIFILKNRFDEISTDIELKSFFGIREGVKNNIMRIYSLYSVEKDSFIKEFLSIIVFTIYDYLNDEYSPKKENIQEVNFELVLCDSIINILINNIEEGIEDLEHIIHIYQYNYSKLSEILISQLLLLLIAKKQLHTPYKLFREHPELTQQLKPIYYLTMEYLKDEYPNDYLKAGEELRETIEELKERVKWFEENLS</sequence>
<dbReference type="SUPFAM" id="SSF52540">
    <property type="entry name" value="P-loop containing nucleoside triphosphate hydrolases"/>
    <property type="match status" value="1"/>
</dbReference>
<dbReference type="AlphaFoldDB" id="A0A916YUK5"/>
<dbReference type="Gene3D" id="3.40.50.300">
    <property type="entry name" value="P-loop containing nucleotide triphosphate hydrolases"/>
    <property type="match status" value="1"/>
</dbReference>
<dbReference type="InterPro" id="IPR027417">
    <property type="entry name" value="P-loop_NTPase"/>
</dbReference>
<evidence type="ECO:0000313" key="2">
    <source>
        <dbReference type="Proteomes" id="UP000609064"/>
    </source>
</evidence>
<comment type="caution">
    <text evidence="1">The sequence shown here is derived from an EMBL/GenBank/DDBJ whole genome shotgun (WGS) entry which is preliminary data.</text>
</comment>
<evidence type="ECO:0000313" key="1">
    <source>
        <dbReference type="EMBL" id="GGD61098.1"/>
    </source>
</evidence>
<name>A0A916YUK5_9BACT</name>
<keyword evidence="2" id="KW-1185">Reference proteome</keyword>
<protein>
    <submittedName>
        <fullName evidence="1">Uncharacterized protein</fullName>
    </submittedName>
</protein>
<dbReference type="RefSeq" id="WP_188766570.1">
    <property type="nucleotide sequence ID" value="NZ_BMKK01000005.1"/>
</dbReference>
<organism evidence="1 2">
    <name type="scientific">Emticicia aquatilis</name>
    <dbReference type="NCBI Taxonomy" id="1537369"/>
    <lineage>
        <taxon>Bacteria</taxon>
        <taxon>Pseudomonadati</taxon>
        <taxon>Bacteroidota</taxon>
        <taxon>Cytophagia</taxon>
        <taxon>Cytophagales</taxon>
        <taxon>Leadbetterellaceae</taxon>
        <taxon>Emticicia</taxon>
    </lineage>
</organism>
<dbReference type="EMBL" id="BMKK01000005">
    <property type="protein sequence ID" value="GGD61098.1"/>
    <property type="molecule type" value="Genomic_DNA"/>
</dbReference>
<dbReference type="Proteomes" id="UP000609064">
    <property type="component" value="Unassembled WGS sequence"/>
</dbReference>
<dbReference type="PANTHER" id="PTHR34301:SF8">
    <property type="entry name" value="ATPASE DOMAIN-CONTAINING PROTEIN"/>
    <property type="match status" value="1"/>
</dbReference>
<reference evidence="1" key="1">
    <citation type="journal article" date="2014" name="Int. J. Syst. Evol. Microbiol.">
        <title>Complete genome sequence of Corynebacterium casei LMG S-19264T (=DSM 44701T), isolated from a smear-ripened cheese.</title>
        <authorList>
            <consortium name="US DOE Joint Genome Institute (JGI-PGF)"/>
            <person name="Walter F."/>
            <person name="Albersmeier A."/>
            <person name="Kalinowski J."/>
            <person name="Ruckert C."/>
        </authorList>
    </citation>
    <scope>NUCLEOTIDE SEQUENCE</scope>
    <source>
        <strain evidence="1">CGMCC 1.15958</strain>
    </source>
</reference>
<accession>A0A916YUK5</accession>